<reference evidence="1 2" key="2">
    <citation type="journal article" date="2022" name="Mol. Ecol. Resour.">
        <title>The genomes of chicory, endive, great burdock and yacon provide insights into Asteraceae paleo-polyploidization history and plant inulin production.</title>
        <authorList>
            <person name="Fan W."/>
            <person name="Wang S."/>
            <person name="Wang H."/>
            <person name="Wang A."/>
            <person name="Jiang F."/>
            <person name="Liu H."/>
            <person name="Zhao H."/>
            <person name="Xu D."/>
            <person name="Zhang Y."/>
        </authorList>
    </citation>
    <scope>NUCLEOTIDE SEQUENCE [LARGE SCALE GENOMIC DNA]</scope>
    <source>
        <strain evidence="2">cv. Niubang</strain>
    </source>
</reference>
<accession>A0ACB9C520</accession>
<sequence>MTEHFYLMKTRFQQHLRHRKMTTMLMQFEVNPFDGQKAKLYKNNPEILAMTNLIAAYQRNEILAYEKIPKSEYYLRLTKCFCYSYLHSGQNPPRHCCENPQNDPLAEALRLSVLSKHDHDGAIVDIFRFGAWSANFG</sequence>
<comment type="caution">
    <text evidence="1">The sequence shown here is derived from an EMBL/GenBank/DDBJ whole genome shotgun (WGS) entry which is preliminary data.</text>
</comment>
<organism evidence="1 2">
    <name type="scientific">Arctium lappa</name>
    <name type="common">Greater burdock</name>
    <name type="synonym">Lappa major</name>
    <dbReference type="NCBI Taxonomy" id="4217"/>
    <lineage>
        <taxon>Eukaryota</taxon>
        <taxon>Viridiplantae</taxon>
        <taxon>Streptophyta</taxon>
        <taxon>Embryophyta</taxon>
        <taxon>Tracheophyta</taxon>
        <taxon>Spermatophyta</taxon>
        <taxon>Magnoliopsida</taxon>
        <taxon>eudicotyledons</taxon>
        <taxon>Gunneridae</taxon>
        <taxon>Pentapetalae</taxon>
        <taxon>asterids</taxon>
        <taxon>campanulids</taxon>
        <taxon>Asterales</taxon>
        <taxon>Asteraceae</taxon>
        <taxon>Carduoideae</taxon>
        <taxon>Cardueae</taxon>
        <taxon>Arctiinae</taxon>
        <taxon>Arctium</taxon>
    </lineage>
</organism>
<evidence type="ECO:0000313" key="1">
    <source>
        <dbReference type="EMBL" id="KAI3729282.1"/>
    </source>
</evidence>
<keyword evidence="2" id="KW-1185">Reference proteome</keyword>
<proteinExistence type="predicted"/>
<name>A0ACB9C520_ARCLA</name>
<evidence type="ECO:0000313" key="2">
    <source>
        <dbReference type="Proteomes" id="UP001055879"/>
    </source>
</evidence>
<dbReference type="Proteomes" id="UP001055879">
    <property type="component" value="Linkage Group LG05"/>
</dbReference>
<dbReference type="EMBL" id="CM042051">
    <property type="protein sequence ID" value="KAI3729282.1"/>
    <property type="molecule type" value="Genomic_DNA"/>
</dbReference>
<protein>
    <submittedName>
        <fullName evidence="1">Uncharacterized protein</fullName>
    </submittedName>
</protein>
<reference evidence="2" key="1">
    <citation type="journal article" date="2022" name="Mol. Ecol. Resour.">
        <title>The genomes of chicory, endive, great burdock and yacon provide insights into Asteraceae palaeo-polyploidization history and plant inulin production.</title>
        <authorList>
            <person name="Fan W."/>
            <person name="Wang S."/>
            <person name="Wang H."/>
            <person name="Wang A."/>
            <person name="Jiang F."/>
            <person name="Liu H."/>
            <person name="Zhao H."/>
            <person name="Xu D."/>
            <person name="Zhang Y."/>
        </authorList>
    </citation>
    <scope>NUCLEOTIDE SEQUENCE [LARGE SCALE GENOMIC DNA]</scope>
    <source>
        <strain evidence="2">cv. Niubang</strain>
    </source>
</reference>
<gene>
    <name evidence="1" type="ORF">L6452_17935</name>
</gene>